<dbReference type="InterPro" id="IPR016187">
    <property type="entry name" value="CTDL_fold"/>
</dbReference>
<accession>A0A173SIL2</accession>
<dbReference type="EMBL" id="CYXM01000004">
    <property type="protein sequence ID" value="CUM90262.1"/>
    <property type="molecule type" value="Genomic_DNA"/>
</dbReference>
<feature type="domain" description="Sulfatase-modifying factor enzyme-like" evidence="1">
    <location>
        <begin position="67"/>
        <end position="189"/>
    </location>
</feature>
<evidence type="ECO:0000259" key="1">
    <source>
        <dbReference type="Pfam" id="PF03781"/>
    </source>
</evidence>
<evidence type="ECO:0000313" key="2">
    <source>
        <dbReference type="EMBL" id="CUM90262.1"/>
    </source>
</evidence>
<dbReference type="InterPro" id="IPR005532">
    <property type="entry name" value="SUMF_dom"/>
</dbReference>
<dbReference type="Gene3D" id="3.90.1580.10">
    <property type="entry name" value="paralog of FGE (formylglycine-generating enzyme)"/>
    <property type="match status" value="1"/>
</dbReference>
<organism evidence="2 3">
    <name type="scientific">Agathobacter rectalis</name>
    <dbReference type="NCBI Taxonomy" id="39491"/>
    <lineage>
        <taxon>Bacteria</taxon>
        <taxon>Bacillati</taxon>
        <taxon>Bacillota</taxon>
        <taxon>Clostridia</taxon>
        <taxon>Lachnospirales</taxon>
        <taxon>Lachnospiraceae</taxon>
        <taxon>Agathobacter</taxon>
    </lineage>
</organism>
<evidence type="ECO:0000313" key="3">
    <source>
        <dbReference type="Proteomes" id="UP000095673"/>
    </source>
</evidence>
<sequence length="361" mass="38387">MANFDLAAMALKAVCPTNDILYDDKGLPSVMVKIPKFKISQVIPGGADSVHPAFIVNGQEVDAIYISKYQNIVNNNRAYSLPCEDPKTSVNLDQAISYCTQKGDGWHLMTRAEWAAIALWCKANGCLPKGNNNYGKDASEGGYKAIPAPGVNDSGRTARVLTGTGPVSWSHDGTLEGIWDLNGNIWEWNGGSRTVKGELQVLVNNNAADLDHSQAASSAQWKAIDATTGAYITPNGSGTTANSIKLDWVSGKITYSATITTQADASRDCAFASVTCASSVSAAAQAVLKALAFLPASATASEYEDDHMWMNNGADERAFFSGGSWYDGAHAGLFALLGTFPRSSSTWSLGFRSAYVDLPTE</sequence>
<dbReference type="OrthoDB" id="9768004at2"/>
<dbReference type="Proteomes" id="UP000095673">
    <property type="component" value="Unassembled WGS sequence"/>
</dbReference>
<reference evidence="2 3" key="1">
    <citation type="submission" date="2015-09" db="EMBL/GenBank/DDBJ databases">
        <authorList>
            <consortium name="Pathogen Informatics"/>
        </authorList>
    </citation>
    <scope>NUCLEOTIDE SEQUENCE [LARGE SCALE GENOMIC DNA]</scope>
    <source>
        <strain evidence="2 3">2789STDY5834968</strain>
    </source>
</reference>
<gene>
    <name evidence="2" type="ORF">ERS852580_01069</name>
</gene>
<dbReference type="AlphaFoldDB" id="A0A173SIL2"/>
<dbReference type="SUPFAM" id="SSF56436">
    <property type="entry name" value="C-type lectin-like"/>
    <property type="match status" value="1"/>
</dbReference>
<dbReference type="RefSeq" id="WP_055237736.1">
    <property type="nucleotide sequence ID" value="NZ_CYXM01000004.1"/>
</dbReference>
<protein>
    <submittedName>
        <fullName evidence="2">Formylglycine-generating sulfatase enzyme</fullName>
    </submittedName>
</protein>
<name>A0A173SIL2_9FIRM</name>
<proteinExistence type="predicted"/>
<dbReference type="InterPro" id="IPR042095">
    <property type="entry name" value="SUMF_sf"/>
</dbReference>
<dbReference type="Pfam" id="PF03781">
    <property type="entry name" value="FGE-sulfatase"/>
    <property type="match status" value="1"/>
</dbReference>